<feature type="active site" description="Nucleophile" evidence="4">
    <location>
        <position position="492"/>
    </location>
</feature>
<evidence type="ECO:0000313" key="7">
    <source>
        <dbReference type="Proteomes" id="UP000306402"/>
    </source>
</evidence>
<dbReference type="PROSITE" id="PS51764">
    <property type="entry name" value="GH26"/>
    <property type="match status" value="1"/>
</dbReference>
<feature type="active site" description="Proton donor" evidence="4">
    <location>
        <position position="389"/>
    </location>
</feature>
<accession>A0A5R9KQ30</accession>
<dbReference type="PANTHER" id="PTHR40079">
    <property type="entry name" value="MANNAN ENDO-1,4-BETA-MANNOSIDASE E-RELATED"/>
    <property type="match status" value="1"/>
</dbReference>
<gene>
    <name evidence="6" type="ORF">FEN17_25920</name>
</gene>
<dbReference type="GO" id="GO:0006080">
    <property type="term" value="P:substituted mannan metabolic process"/>
    <property type="evidence" value="ECO:0007669"/>
    <property type="project" value="InterPro"/>
</dbReference>
<name>A0A5R9KQ30_9BACT</name>
<dbReference type="Gene3D" id="3.20.20.80">
    <property type="entry name" value="Glycosidases"/>
    <property type="match status" value="2"/>
</dbReference>
<dbReference type="SUPFAM" id="SSF51445">
    <property type="entry name" value="(Trans)glycosidases"/>
    <property type="match status" value="2"/>
</dbReference>
<evidence type="ECO:0000259" key="5">
    <source>
        <dbReference type="PROSITE" id="PS51764"/>
    </source>
</evidence>
<evidence type="ECO:0000256" key="4">
    <source>
        <dbReference type="PROSITE-ProRule" id="PRU01100"/>
    </source>
</evidence>
<organism evidence="6 7">
    <name type="scientific">Dyadobacter luticola</name>
    <dbReference type="NCBI Taxonomy" id="1979387"/>
    <lineage>
        <taxon>Bacteria</taxon>
        <taxon>Pseudomonadati</taxon>
        <taxon>Bacteroidota</taxon>
        <taxon>Cytophagia</taxon>
        <taxon>Cytophagales</taxon>
        <taxon>Spirosomataceae</taxon>
        <taxon>Dyadobacter</taxon>
    </lineage>
</organism>
<evidence type="ECO:0000256" key="3">
    <source>
        <dbReference type="ARBA" id="ARBA00023295"/>
    </source>
</evidence>
<proteinExistence type="inferred from homology"/>
<comment type="similarity">
    <text evidence="1 4">Belongs to the glycosyl hydrolase 26 family.</text>
</comment>
<protein>
    <recommendedName>
        <fullName evidence="5">GH26 domain-containing protein</fullName>
    </recommendedName>
</protein>
<evidence type="ECO:0000256" key="1">
    <source>
        <dbReference type="ARBA" id="ARBA00007754"/>
    </source>
</evidence>
<keyword evidence="2 4" id="KW-0378">Hydrolase</keyword>
<dbReference type="PANTHER" id="PTHR40079:SF4">
    <property type="entry name" value="GH26 DOMAIN-CONTAINING PROTEIN-RELATED"/>
    <property type="match status" value="1"/>
</dbReference>
<dbReference type="EMBL" id="VCEJ01000008">
    <property type="protein sequence ID" value="TLU98214.1"/>
    <property type="molecule type" value="Genomic_DNA"/>
</dbReference>
<keyword evidence="3 4" id="KW-0326">Glycosidase</keyword>
<dbReference type="InterPro" id="IPR000805">
    <property type="entry name" value="Glyco_hydro_26"/>
</dbReference>
<comment type="caution">
    <text evidence="6">The sequence shown here is derived from an EMBL/GenBank/DDBJ whole genome shotgun (WGS) entry which is preliminary data.</text>
</comment>
<dbReference type="AlphaFoldDB" id="A0A5R9KQ30"/>
<dbReference type="RefSeq" id="WP_138368312.1">
    <property type="nucleotide sequence ID" value="NZ_VCEJ01000008.1"/>
</dbReference>
<dbReference type="GO" id="GO:0016985">
    <property type="term" value="F:mannan endo-1,4-beta-mannosidase activity"/>
    <property type="evidence" value="ECO:0007669"/>
    <property type="project" value="InterPro"/>
</dbReference>
<sequence length="559" mass="63087">MRRRAIIVIGILLVAGAAFFLIRKKVGFSGFGGSSVEIPFHEPVLAVYNRFSNSKNLPDTSTEHISILLDKAATAGFFSELGQQLSSKKTVIVTVKLTGPSDGSLLPAVVGGSYDKAFAQLFETFKKHTSAVFVRLNPEMEVPVKTYPWQYQSSQAYADAFRHFAKLCKVAAPNVQLVWSPAGYPGTEEYYPGDEFTDLISITLKSDLEKWLEAYPPYPDLQTEVKRKIHRVRFMPKPVIILGKEALKTDSAKAAIEEGLAQVRREASIIYSTAVFKNINKNPARANTPIVGVYDPKLLLTGSASVNAEHIFIDLAHIQTGSFQKELSAILKRKHVPIISFEPWRDQKVRKDTNVLRNTINGVYDEEFKKLYGILKASGSVVYLRFAHEMEIPIHRYAWQIQDPVLYIKAFRYFMELGGRDEKIKRVWGPAGDRGSMEWWPGEDVVDFVSIAIYGLPDKNITDPKMQESFSTIYERKFHRVGFSGKPIFVTEFGVKGPEDYKQKWIEDAAELIKKHKEIAGISYFNLADNPEAWGDIPAPDWSIQRSTFETFIQKLSAP</sequence>
<evidence type="ECO:0000256" key="2">
    <source>
        <dbReference type="ARBA" id="ARBA00022801"/>
    </source>
</evidence>
<dbReference type="OrthoDB" id="9816550at2"/>
<dbReference type="InterPro" id="IPR017853">
    <property type="entry name" value="GH"/>
</dbReference>
<dbReference type="InterPro" id="IPR022790">
    <property type="entry name" value="GH26_dom"/>
</dbReference>
<reference evidence="6 7" key="1">
    <citation type="submission" date="2019-05" db="EMBL/GenBank/DDBJ databases">
        <authorList>
            <person name="Qu J.-H."/>
        </authorList>
    </citation>
    <scope>NUCLEOTIDE SEQUENCE [LARGE SCALE GENOMIC DNA]</scope>
    <source>
        <strain evidence="6 7">T17</strain>
    </source>
</reference>
<feature type="domain" description="GH26" evidence="5">
    <location>
        <begin position="223"/>
        <end position="557"/>
    </location>
</feature>
<keyword evidence="7" id="KW-1185">Reference proteome</keyword>
<dbReference type="Proteomes" id="UP000306402">
    <property type="component" value="Unassembled WGS sequence"/>
</dbReference>
<evidence type="ECO:0000313" key="6">
    <source>
        <dbReference type="EMBL" id="TLU98214.1"/>
    </source>
</evidence>